<accession>A0A218Z1G2</accession>
<feature type="region of interest" description="Disordered" evidence="1">
    <location>
        <begin position="196"/>
        <end position="218"/>
    </location>
</feature>
<dbReference type="AlphaFoldDB" id="A0A218Z1G2"/>
<dbReference type="EMBL" id="MZNU01000257">
    <property type="protein sequence ID" value="OWP01887.1"/>
    <property type="molecule type" value="Genomic_DNA"/>
</dbReference>
<dbReference type="STRING" id="503106.A0A218Z1G2"/>
<evidence type="ECO:0000313" key="3">
    <source>
        <dbReference type="Proteomes" id="UP000242519"/>
    </source>
</evidence>
<feature type="region of interest" description="Disordered" evidence="1">
    <location>
        <begin position="111"/>
        <end position="133"/>
    </location>
</feature>
<evidence type="ECO:0000313" key="2">
    <source>
        <dbReference type="EMBL" id="OWP01887.1"/>
    </source>
</evidence>
<comment type="caution">
    <text evidence="2">The sequence shown here is derived from an EMBL/GenBank/DDBJ whole genome shotgun (WGS) entry which is preliminary data.</text>
</comment>
<sequence length="351" mass="37892">MPSADPTTPTARRRADSDDSPNNLYRVPATAPSTPENNILRVLQAERLAEAPSRNELALPASVTTSQPPFFSLATPAVTASRGQASFMGNQRRMYRPYVPPVAPGILGSGNSRADSGRLMNGTSNGNRHGSAERERYGPFQHATSAEMNGNASSSTQIQPFGTRPANDLPGNRLAAGFGDVEISSCSPDQFVPTPFNTPHNSPMAPVRQRGGGPKKRVKLTTKARVKNAKEKMMNDPEAVLAQGESPLYDEDVLAVIQHHEAQIVLSLSPGIDRTLASLTEDELRQASADFKADGKNGFNDSGFLSEAQVAHALRVSGDFNALLEDRFRNFWMEDDDDGAEDQEFVRASAD</sequence>
<gene>
    <name evidence="2" type="ORF">B2J93_4737</name>
</gene>
<feature type="compositionally biased region" description="Polar residues" evidence="1">
    <location>
        <begin position="1"/>
        <end position="10"/>
    </location>
</feature>
<feature type="region of interest" description="Disordered" evidence="1">
    <location>
        <begin position="145"/>
        <end position="170"/>
    </location>
</feature>
<protein>
    <submittedName>
        <fullName evidence="2">Uncharacterized protein</fullName>
    </submittedName>
</protein>
<organism evidence="2 3">
    <name type="scientific">Diplocarpon coronariae</name>
    <dbReference type="NCBI Taxonomy" id="2795749"/>
    <lineage>
        <taxon>Eukaryota</taxon>
        <taxon>Fungi</taxon>
        <taxon>Dikarya</taxon>
        <taxon>Ascomycota</taxon>
        <taxon>Pezizomycotina</taxon>
        <taxon>Leotiomycetes</taxon>
        <taxon>Helotiales</taxon>
        <taxon>Drepanopezizaceae</taxon>
        <taxon>Diplocarpon</taxon>
    </lineage>
</organism>
<feature type="compositionally biased region" description="Polar residues" evidence="1">
    <location>
        <begin position="145"/>
        <end position="160"/>
    </location>
</feature>
<evidence type="ECO:0000256" key="1">
    <source>
        <dbReference type="SAM" id="MobiDB-lite"/>
    </source>
</evidence>
<dbReference type="OrthoDB" id="3523409at2759"/>
<dbReference type="InParanoid" id="A0A218Z1G2"/>
<reference evidence="2 3" key="1">
    <citation type="submission" date="2017-04" db="EMBL/GenBank/DDBJ databases">
        <title>Draft genome sequence of Marssonina coronaria NL1: causal agent of apple blotch.</title>
        <authorList>
            <person name="Cheng Q."/>
        </authorList>
    </citation>
    <scope>NUCLEOTIDE SEQUENCE [LARGE SCALE GENOMIC DNA]</scope>
    <source>
        <strain evidence="2 3">NL1</strain>
    </source>
</reference>
<proteinExistence type="predicted"/>
<feature type="region of interest" description="Disordered" evidence="1">
    <location>
        <begin position="1"/>
        <end position="36"/>
    </location>
</feature>
<dbReference type="Proteomes" id="UP000242519">
    <property type="component" value="Unassembled WGS sequence"/>
</dbReference>
<keyword evidence="3" id="KW-1185">Reference proteome</keyword>
<name>A0A218Z1G2_9HELO</name>